<accession>A0A5B7I7B3</accession>
<evidence type="ECO:0000256" key="2">
    <source>
        <dbReference type="SAM" id="SignalP"/>
    </source>
</evidence>
<evidence type="ECO:0000313" key="4">
    <source>
        <dbReference type="Proteomes" id="UP000324222"/>
    </source>
</evidence>
<name>A0A5B7I7B3_PORTR</name>
<organism evidence="3 4">
    <name type="scientific">Portunus trituberculatus</name>
    <name type="common">Swimming crab</name>
    <name type="synonym">Neptunus trituberculatus</name>
    <dbReference type="NCBI Taxonomy" id="210409"/>
    <lineage>
        <taxon>Eukaryota</taxon>
        <taxon>Metazoa</taxon>
        <taxon>Ecdysozoa</taxon>
        <taxon>Arthropoda</taxon>
        <taxon>Crustacea</taxon>
        <taxon>Multicrustacea</taxon>
        <taxon>Malacostraca</taxon>
        <taxon>Eumalacostraca</taxon>
        <taxon>Eucarida</taxon>
        <taxon>Decapoda</taxon>
        <taxon>Pleocyemata</taxon>
        <taxon>Brachyura</taxon>
        <taxon>Eubrachyura</taxon>
        <taxon>Portunoidea</taxon>
        <taxon>Portunidae</taxon>
        <taxon>Portuninae</taxon>
        <taxon>Portunus</taxon>
    </lineage>
</organism>
<dbReference type="Proteomes" id="UP000324222">
    <property type="component" value="Unassembled WGS sequence"/>
</dbReference>
<evidence type="ECO:0000256" key="1">
    <source>
        <dbReference type="SAM" id="MobiDB-lite"/>
    </source>
</evidence>
<reference evidence="3 4" key="1">
    <citation type="submission" date="2019-05" db="EMBL/GenBank/DDBJ databases">
        <title>Another draft genome of Portunus trituberculatus and its Hox gene families provides insights of decapod evolution.</title>
        <authorList>
            <person name="Jeong J.-H."/>
            <person name="Song I."/>
            <person name="Kim S."/>
            <person name="Choi T."/>
            <person name="Kim D."/>
            <person name="Ryu S."/>
            <person name="Kim W."/>
        </authorList>
    </citation>
    <scope>NUCLEOTIDE SEQUENCE [LARGE SCALE GENOMIC DNA]</scope>
    <source>
        <tissue evidence="3">Muscle</tissue>
    </source>
</reference>
<evidence type="ECO:0000313" key="3">
    <source>
        <dbReference type="EMBL" id="MPC78193.1"/>
    </source>
</evidence>
<dbReference type="EMBL" id="VSRR010047827">
    <property type="protein sequence ID" value="MPC78193.1"/>
    <property type="molecule type" value="Genomic_DNA"/>
</dbReference>
<proteinExistence type="predicted"/>
<protein>
    <submittedName>
        <fullName evidence="3">Uncharacterized protein</fullName>
    </submittedName>
</protein>
<feature type="signal peptide" evidence="2">
    <location>
        <begin position="1"/>
        <end position="20"/>
    </location>
</feature>
<feature type="compositionally biased region" description="Basic residues" evidence="1">
    <location>
        <begin position="44"/>
        <end position="55"/>
    </location>
</feature>
<feature type="region of interest" description="Disordered" evidence="1">
    <location>
        <begin position="24"/>
        <end position="55"/>
    </location>
</feature>
<keyword evidence="4" id="KW-1185">Reference proteome</keyword>
<dbReference type="AlphaFoldDB" id="A0A5B7I7B3"/>
<gene>
    <name evidence="3" type="ORF">E2C01_072675</name>
</gene>
<sequence>MLVGILWLLWVVWERITIVASPPRIRQHEGSRQAQRGVAAATPARHHHGGLKRGA</sequence>
<comment type="caution">
    <text evidence="3">The sequence shown here is derived from an EMBL/GenBank/DDBJ whole genome shotgun (WGS) entry which is preliminary data.</text>
</comment>
<feature type="chain" id="PRO_5022939968" evidence="2">
    <location>
        <begin position="21"/>
        <end position="55"/>
    </location>
</feature>
<keyword evidence="2" id="KW-0732">Signal</keyword>